<gene>
    <name evidence="1" type="ORF">BIV24_12180</name>
</gene>
<dbReference type="RefSeq" id="WP_071366263.1">
    <property type="nucleotide sequence ID" value="NZ_MLYP01000032.1"/>
</dbReference>
<comment type="caution">
    <text evidence="1">The sequence shown here is derived from an EMBL/GenBank/DDBJ whole genome shotgun (WGS) entry which is preliminary data.</text>
</comment>
<name>A0A1S2PIQ4_9ACTN</name>
<keyword evidence="2" id="KW-1185">Reference proteome</keyword>
<dbReference type="Proteomes" id="UP000179935">
    <property type="component" value="Unassembled WGS sequence"/>
</dbReference>
<accession>A0A1S2PIQ4</accession>
<dbReference type="AlphaFoldDB" id="A0A1S2PIQ4"/>
<reference evidence="1 2" key="1">
    <citation type="submission" date="2016-10" db="EMBL/GenBank/DDBJ databases">
        <title>Genome sequence of Streptomyces sp. MUSC 93.</title>
        <authorList>
            <person name="Lee L.-H."/>
            <person name="Ser H.-L."/>
            <person name="Law J.W.-F."/>
        </authorList>
    </citation>
    <scope>NUCLEOTIDE SEQUENCE [LARGE SCALE GENOMIC DNA]</scope>
    <source>
        <strain evidence="1 2">MUSC 93</strain>
    </source>
</reference>
<sequence length="98" mass="10750">MRAYDIRTEARKSQLLWKGAMFDTGNVGVFLGMDVGKSAHHGHGSSRSRSPATLAARSAAWSWSKPTSTVSPAVISSLPHALDEEHRCAVKRALFEWQ</sequence>
<evidence type="ECO:0000313" key="2">
    <source>
        <dbReference type="Proteomes" id="UP000179935"/>
    </source>
</evidence>
<evidence type="ECO:0000313" key="1">
    <source>
        <dbReference type="EMBL" id="OIJ93265.1"/>
    </source>
</evidence>
<dbReference type="EMBL" id="MLYP01000032">
    <property type="protein sequence ID" value="OIJ93265.1"/>
    <property type="molecule type" value="Genomic_DNA"/>
</dbReference>
<proteinExistence type="predicted"/>
<organism evidence="1 2">
    <name type="scientific">Streptomyces colonosanans</name>
    <dbReference type="NCBI Taxonomy" id="1428652"/>
    <lineage>
        <taxon>Bacteria</taxon>
        <taxon>Bacillati</taxon>
        <taxon>Actinomycetota</taxon>
        <taxon>Actinomycetes</taxon>
        <taxon>Kitasatosporales</taxon>
        <taxon>Streptomycetaceae</taxon>
        <taxon>Streptomyces</taxon>
    </lineage>
</organism>
<protein>
    <submittedName>
        <fullName evidence="1">Uncharacterized protein</fullName>
    </submittedName>
</protein>